<evidence type="ECO:0000313" key="2">
    <source>
        <dbReference type="Proteomes" id="UP001159363"/>
    </source>
</evidence>
<reference evidence="1 2" key="1">
    <citation type="submission" date="2023-02" db="EMBL/GenBank/DDBJ databases">
        <title>LHISI_Scaffold_Assembly.</title>
        <authorList>
            <person name="Stuart O.P."/>
            <person name="Cleave R."/>
            <person name="Magrath M.J.L."/>
            <person name="Mikheyev A.S."/>
        </authorList>
    </citation>
    <scope>NUCLEOTIDE SEQUENCE [LARGE SCALE GENOMIC DNA]</scope>
    <source>
        <strain evidence="1">Daus_M_001</strain>
        <tissue evidence="1">Leg muscle</tissue>
    </source>
</reference>
<keyword evidence="2" id="KW-1185">Reference proteome</keyword>
<comment type="caution">
    <text evidence="1">The sequence shown here is derived from an EMBL/GenBank/DDBJ whole genome shotgun (WGS) entry which is preliminary data.</text>
</comment>
<gene>
    <name evidence="1" type="ORF">PR048_011680</name>
</gene>
<accession>A0ABQ9HMB3</accession>
<dbReference type="PANTHER" id="PTHR45749:SF21">
    <property type="entry name" value="DUF4371 DOMAIN-CONTAINING PROTEIN"/>
    <property type="match status" value="1"/>
</dbReference>
<sequence length="129" mass="14434">MPIVETILLCARQEMPFQGTNDSGTTDDGGTEPDWNYGNFRELLKMCAKCGDVTLKRHVISSPSNALSQYFLVLTDETCDILRTMLMSLCLCGVDKFFDDSIYILREDLFDFVPVYDLTGLGLATVITN</sequence>
<dbReference type="Proteomes" id="UP001159363">
    <property type="component" value="Chromosome X"/>
</dbReference>
<dbReference type="EMBL" id="JARBHB010000004">
    <property type="protein sequence ID" value="KAJ8885482.1"/>
    <property type="molecule type" value="Genomic_DNA"/>
</dbReference>
<protein>
    <submittedName>
        <fullName evidence="1">Uncharacterized protein</fullName>
    </submittedName>
</protein>
<dbReference type="PANTHER" id="PTHR45749">
    <property type="match status" value="1"/>
</dbReference>
<name>A0ABQ9HMB3_9NEOP</name>
<organism evidence="1 2">
    <name type="scientific">Dryococelus australis</name>
    <dbReference type="NCBI Taxonomy" id="614101"/>
    <lineage>
        <taxon>Eukaryota</taxon>
        <taxon>Metazoa</taxon>
        <taxon>Ecdysozoa</taxon>
        <taxon>Arthropoda</taxon>
        <taxon>Hexapoda</taxon>
        <taxon>Insecta</taxon>
        <taxon>Pterygota</taxon>
        <taxon>Neoptera</taxon>
        <taxon>Polyneoptera</taxon>
        <taxon>Phasmatodea</taxon>
        <taxon>Verophasmatodea</taxon>
        <taxon>Anareolatae</taxon>
        <taxon>Phasmatidae</taxon>
        <taxon>Eurycanthinae</taxon>
        <taxon>Dryococelus</taxon>
    </lineage>
</organism>
<proteinExistence type="predicted"/>
<evidence type="ECO:0000313" key="1">
    <source>
        <dbReference type="EMBL" id="KAJ8885482.1"/>
    </source>
</evidence>